<keyword evidence="2" id="KW-1003">Cell membrane</keyword>
<dbReference type="PANTHER" id="PTHR30287:SF1">
    <property type="entry name" value="INNER MEMBRANE PROTEIN"/>
    <property type="match status" value="1"/>
</dbReference>
<organism evidence="8 9">
    <name type="scientific">Marinicrinis sediminis</name>
    <dbReference type="NCBI Taxonomy" id="1652465"/>
    <lineage>
        <taxon>Bacteria</taxon>
        <taxon>Bacillati</taxon>
        <taxon>Bacillota</taxon>
        <taxon>Bacilli</taxon>
        <taxon>Bacillales</taxon>
        <taxon>Paenibacillaceae</taxon>
    </lineage>
</organism>
<feature type="transmembrane region" description="Helical" evidence="6">
    <location>
        <begin position="408"/>
        <end position="428"/>
    </location>
</feature>
<keyword evidence="4 6" id="KW-1133">Transmembrane helix</keyword>
<evidence type="ECO:0000256" key="3">
    <source>
        <dbReference type="ARBA" id="ARBA00022692"/>
    </source>
</evidence>
<evidence type="ECO:0000313" key="8">
    <source>
        <dbReference type="EMBL" id="MFD2672137.1"/>
    </source>
</evidence>
<dbReference type="Proteomes" id="UP001597497">
    <property type="component" value="Unassembled WGS sequence"/>
</dbReference>
<evidence type="ECO:0000256" key="4">
    <source>
        <dbReference type="ARBA" id="ARBA00022989"/>
    </source>
</evidence>
<evidence type="ECO:0000259" key="7">
    <source>
        <dbReference type="Pfam" id="PF02687"/>
    </source>
</evidence>
<feature type="transmembrane region" description="Helical" evidence="6">
    <location>
        <begin position="260"/>
        <end position="285"/>
    </location>
</feature>
<feature type="transmembrane region" description="Helical" evidence="6">
    <location>
        <begin position="20"/>
        <end position="42"/>
    </location>
</feature>
<comment type="subcellular location">
    <subcellularLocation>
        <location evidence="1">Cell membrane</location>
        <topology evidence="1">Multi-pass membrane protein</topology>
    </subcellularLocation>
</comment>
<sequence length="842" mass="92100">MIHLSWSFIRHRYRLYAGTLLTVICASMLMSSCLLLMFSAIFGDKGPTRFQQADYLIAHPRTVVAELGEDRETDDIPVIPPLSREEITEIERMLPGYSLYLDLTFYAQLLDQQGNLLLNQGKYRTFGHTWSSYALTADRLQAGRPVQAPDEVVIDADLARQSGYQIGDQVEVLTAAGIQTYTLVGIGKDEGGRAPFQGAMYFDASHASLANQGLPTAIGVKLNGASPLTEEQIERIEESMQVNVYANQSRIKADSADVSLDYTGAIAVFGTMVGLTFFIAMFVLASTISFSVQQRFGDIALLRTIGSTTGQVKRMLITETMLLSSIGAIGGSLLGSAGAAWLRQMFVDIGAIPSELTLISPRMTIGIAFGASLLISLLAAAGSSGSATGMDILKTVKGEVEPPAKSRWVRYMLGLIFFGGGLAILIFTPMQGGMGVGMSFIVIALWLITASLCGPILLALLHAATRWLLVLVPGAALPLAMANLKRNRSQLVKVAIPLSMLLAVNAVMLLTSTWLMTLTEEHAAERRGGGYQIQLAGGQGIPLPFVEQVMKQTEIRGGYALVRSSVVVQKGSNLEEISAAGLYESGAVPLLKVVSGSLLDIESAGKIAISDAWSRSLKVEVQDRLTLRLADGTKAEFEIGAIFQRMEGFEEILLPWRPLYAHSDQQLFQQLQVYQAPHTSDSQFQQAIRQLETDWPPLHIRDFSAVEGDQDEQRVQRMALYIMLGISVLFTSIAVMNTQFIAMFARGKEVQDLRLAGATTQQIRRMFRWESLLLTWLATVLGVAMVEAVVIPFGLEQDGQWRWGFDSNLYVGLIGFTVILSMVSGWLASFAFMRRSEAWTRS</sequence>
<dbReference type="InterPro" id="IPR003838">
    <property type="entry name" value="ABC3_permease_C"/>
</dbReference>
<feature type="transmembrane region" description="Helical" evidence="6">
    <location>
        <begin position="440"/>
        <end position="461"/>
    </location>
</feature>
<comment type="caution">
    <text evidence="8">The sequence shown here is derived from an EMBL/GenBank/DDBJ whole genome shotgun (WGS) entry which is preliminary data.</text>
</comment>
<proteinExistence type="predicted"/>
<feature type="domain" description="ABC3 transporter permease C-terminal" evidence="7">
    <location>
        <begin position="722"/>
        <end position="835"/>
    </location>
</feature>
<protein>
    <submittedName>
        <fullName evidence="8">FtsX-like permease family protein</fullName>
    </submittedName>
</protein>
<dbReference type="InterPro" id="IPR038766">
    <property type="entry name" value="Membrane_comp_ABC_pdt"/>
</dbReference>
<feature type="domain" description="ABC3 transporter permease C-terminal" evidence="7">
    <location>
        <begin position="272"/>
        <end position="381"/>
    </location>
</feature>
<dbReference type="RefSeq" id="WP_379929653.1">
    <property type="nucleotide sequence ID" value="NZ_JBHUMM010000025.1"/>
</dbReference>
<reference evidence="9" key="1">
    <citation type="journal article" date="2019" name="Int. J. Syst. Evol. Microbiol.">
        <title>The Global Catalogue of Microorganisms (GCM) 10K type strain sequencing project: providing services to taxonomists for standard genome sequencing and annotation.</title>
        <authorList>
            <consortium name="The Broad Institute Genomics Platform"/>
            <consortium name="The Broad Institute Genome Sequencing Center for Infectious Disease"/>
            <person name="Wu L."/>
            <person name="Ma J."/>
        </authorList>
    </citation>
    <scope>NUCLEOTIDE SEQUENCE [LARGE SCALE GENOMIC DNA]</scope>
    <source>
        <strain evidence="9">KCTC 33676</strain>
    </source>
</reference>
<gene>
    <name evidence="8" type="ORF">ACFSUC_11045</name>
</gene>
<feature type="transmembrane region" description="Helical" evidence="6">
    <location>
        <begin position="496"/>
        <end position="516"/>
    </location>
</feature>
<keyword evidence="3 6" id="KW-0812">Transmembrane</keyword>
<evidence type="ECO:0000313" key="9">
    <source>
        <dbReference type="Proteomes" id="UP001597497"/>
    </source>
</evidence>
<dbReference type="EMBL" id="JBHUMM010000025">
    <property type="protein sequence ID" value="MFD2672137.1"/>
    <property type="molecule type" value="Genomic_DNA"/>
</dbReference>
<feature type="transmembrane region" description="Helical" evidence="6">
    <location>
        <begin position="772"/>
        <end position="795"/>
    </location>
</feature>
<name>A0ABW5RAQ6_9BACL</name>
<feature type="transmembrane region" description="Helical" evidence="6">
    <location>
        <begin position="321"/>
        <end position="342"/>
    </location>
</feature>
<feature type="transmembrane region" description="Helical" evidence="6">
    <location>
        <begin position="718"/>
        <end position="745"/>
    </location>
</feature>
<dbReference type="Pfam" id="PF02687">
    <property type="entry name" value="FtsX"/>
    <property type="match status" value="2"/>
</dbReference>
<feature type="transmembrane region" description="Helical" evidence="6">
    <location>
        <begin position="363"/>
        <end position="388"/>
    </location>
</feature>
<evidence type="ECO:0000256" key="1">
    <source>
        <dbReference type="ARBA" id="ARBA00004651"/>
    </source>
</evidence>
<evidence type="ECO:0000256" key="2">
    <source>
        <dbReference type="ARBA" id="ARBA00022475"/>
    </source>
</evidence>
<keyword evidence="9" id="KW-1185">Reference proteome</keyword>
<evidence type="ECO:0000256" key="6">
    <source>
        <dbReference type="SAM" id="Phobius"/>
    </source>
</evidence>
<feature type="transmembrane region" description="Helical" evidence="6">
    <location>
        <begin position="807"/>
        <end position="832"/>
    </location>
</feature>
<accession>A0ABW5RAQ6</accession>
<dbReference type="PANTHER" id="PTHR30287">
    <property type="entry name" value="MEMBRANE COMPONENT OF PREDICTED ABC SUPERFAMILY METABOLITE UPTAKE TRANSPORTER"/>
    <property type="match status" value="1"/>
</dbReference>
<evidence type="ECO:0000256" key="5">
    <source>
        <dbReference type="ARBA" id="ARBA00023136"/>
    </source>
</evidence>
<keyword evidence="5 6" id="KW-0472">Membrane</keyword>